<dbReference type="Proteomes" id="UP000305362">
    <property type="component" value="Unassembled WGS sequence"/>
</dbReference>
<dbReference type="AlphaFoldDB" id="A0A4T0NSZ6"/>
<evidence type="ECO:0000313" key="8">
    <source>
        <dbReference type="Proteomes" id="UP000307169"/>
    </source>
</evidence>
<sequence>MFAKYTATSALAAPVARSDSLTSVVQGLGSNSDFTSALSSLETLNSQDSKPTSDDISSVVNQLTSAFKSTNDQMATADTSDVDPNGLGKYLADDIQNIVNHLSPTLNSVVGEDLGLQSILQPLDDEISSTLSGLESDVTNVQKILYGALNDLGLGDVADLLNKTLNGELPGLLTSIDNELNGVLEHVPVVGDLLLSLGL</sequence>
<evidence type="ECO:0000313" key="5">
    <source>
        <dbReference type="EMBL" id="TIC69314.1"/>
    </source>
</evidence>
<dbReference type="Proteomes" id="UP000309601">
    <property type="component" value="Unassembled WGS sequence"/>
</dbReference>
<comment type="caution">
    <text evidence="1">The sequence shown here is derived from an EMBL/GenBank/DDBJ whole genome shotgun (WGS) entry which is preliminary data.</text>
</comment>
<dbReference type="EMBL" id="SPRO01000002">
    <property type="protein sequence ID" value="TIC34205.1"/>
    <property type="molecule type" value="Genomic_DNA"/>
</dbReference>
<reference evidence="6 7" key="1">
    <citation type="submission" date="2019-03" db="EMBL/GenBank/DDBJ databases">
        <title>Sequencing 25 genomes of Wallemia mellicola.</title>
        <authorList>
            <person name="Gostincar C."/>
        </authorList>
    </citation>
    <scope>NUCLEOTIDE SEQUENCE [LARGE SCALE GENOMIC DNA]</scope>
    <source>
        <strain evidence="1 8">EXF-1262</strain>
        <strain evidence="4 9">EXF-1274</strain>
        <strain evidence="5 6">EXF-1277</strain>
        <strain evidence="3 10">EXF-757</strain>
        <strain evidence="2 7">EXF-8738</strain>
    </source>
</reference>
<evidence type="ECO:0000313" key="7">
    <source>
        <dbReference type="Proteomes" id="UP000305647"/>
    </source>
</evidence>
<evidence type="ECO:0000313" key="1">
    <source>
        <dbReference type="EMBL" id="TIC00465.1"/>
    </source>
</evidence>
<dbReference type="EMBL" id="SPRV01000010">
    <property type="protein sequence ID" value="TIC69314.1"/>
    <property type="molecule type" value="Genomic_DNA"/>
</dbReference>
<accession>A0A4T0NSZ6</accession>
<dbReference type="Proteomes" id="UP000307169">
    <property type="component" value="Unassembled WGS sequence"/>
</dbReference>
<protein>
    <submittedName>
        <fullName evidence="1">Uncharacterized protein</fullName>
    </submittedName>
</protein>
<evidence type="ECO:0000313" key="2">
    <source>
        <dbReference type="EMBL" id="TIC34205.1"/>
    </source>
</evidence>
<dbReference type="EMBL" id="SPRH01000023">
    <property type="protein sequence ID" value="TIC00465.1"/>
    <property type="molecule type" value="Genomic_DNA"/>
</dbReference>
<evidence type="ECO:0000313" key="6">
    <source>
        <dbReference type="Proteomes" id="UP000305362"/>
    </source>
</evidence>
<evidence type="ECO:0000313" key="3">
    <source>
        <dbReference type="EMBL" id="TIC65231.1"/>
    </source>
</evidence>
<gene>
    <name evidence="3" type="ORF">E3Q01_02243</name>
    <name evidence="4" type="ORF">E3Q02_01204</name>
    <name evidence="5" type="ORF">E3Q03_01373</name>
    <name evidence="2" type="ORF">E3Q10_00311</name>
    <name evidence="1" type="ORF">E3Q17_02189</name>
</gene>
<proteinExistence type="predicted"/>
<dbReference type="EMBL" id="SPRW01000009">
    <property type="protein sequence ID" value="TIC68380.1"/>
    <property type="molecule type" value="Genomic_DNA"/>
</dbReference>
<dbReference type="Proteomes" id="UP000305647">
    <property type="component" value="Unassembled WGS sequence"/>
</dbReference>
<dbReference type="EMBL" id="SPRX01000025">
    <property type="protein sequence ID" value="TIC65231.1"/>
    <property type="molecule type" value="Genomic_DNA"/>
</dbReference>
<organism evidence="1 8">
    <name type="scientific">Wallemia mellicola</name>
    <dbReference type="NCBI Taxonomy" id="1708541"/>
    <lineage>
        <taxon>Eukaryota</taxon>
        <taxon>Fungi</taxon>
        <taxon>Dikarya</taxon>
        <taxon>Basidiomycota</taxon>
        <taxon>Wallemiomycotina</taxon>
        <taxon>Wallemiomycetes</taxon>
        <taxon>Wallemiales</taxon>
        <taxon>Wallemiaceae</taxon>
        <taxon>Wallemia</taxon>
    </lineage>
</organism>
<dbReference type="Proteomes" id="UP000310708">
    <property type="component" value="Unassembled WGS sequence"/>
</dbReference>
<evidence type="ECO:0000313" key="10">
    <source>
        <dbReference type="Proteomes" id="UP000310708"/>
    </source>
</evidence>
<evidence type="ECO:0000313" key="4">
    <source>
        <dbReference type="EMBL" id="TIC68380.1"/>
    </source>
</evidence>
<evidence type="ECO:0000313" key="9">
    <source>
        <dbReference type="Proteomes" id="UP000309601"/>
    </source>
</evidence>
<name>A0A4T0NSZ6_9BASI</name>